<evidence type="ECO:0000313" key="1">
    <source>
        <dbReference type="EMBL" id="RGI72084.1"/>
    </source>
</evidence>
<dbReference type="AlphaFoldDB" id="A0A374MKS2"/>
<protein>
    <submittedName>
        <fullName evidence="1">Uncharacterized protein</fullName>
    </submittedName>
</protein>
<comment type="caution">
    <text evidence="1">The sequence shown here is derived from an EMBL/GenBank/DDBJ whole genome shotgun (WGS) entry which is preliminary data.</text>
</comment>
<dbReference type="EMBL" id="QSOF01000039">
    <property type="protein sequence ID" value="RGI72084.1"/>
    <property type="molecule type" value="Genomic_DNA"/>
</dbReference>
<organism evidence="1 2">
    <name type="scientific">Bacteroides uniformis</name>
    <dbReference type="NCBI Taxonomy" id="820"/>
    <lineage>
        <taxon>Bacteria</taxon>
        <taxon>Pseudomonadati</taxon>
        <taxon>Bacteroidota</taxon>
        <taxon>Bacteroidia</taxon>
        <taxon>Bacteroidales</taxon>
        <taxon>Bacteroidaceae</taxon>
        <taxon>Bacteroides</taxon>
    </lineage>
</organism>
<reference evidence="1 2" key="1">
    <citation type="submission" date="2018-08" db="EMBL/GenBank/DDBJ databases">
        <title>A genome reference for cultivated species of the human gut microbiota.</title>
        <authorList>
            <person name="Zou Y."/>
            <person name="Xue W."/>
            <person name="Luo G."/>
        </authorList>
    </citation>
    <scope>NUCLEOTIDE SEQUENCE [LARGE SCALE GENOMIC DNA]</scope>
    <source>
        <strain evidence="1 2">TM10-17</strain>
    </source>
</reference>
<dbReference type="Proteomes" id="UP000263754">
    <property type="component" value="Unassembled WGS sequence"/>
</dbReference>
<proteinExistence type="predicted"/>
<name>A0A374MKS2_BACUN</name>
<evidence type="ECO:0000313" key="2">
    <source>
        <dbReference type="Proteomes" id="UP000263754"/>
    </source>
</evidence>
<sequence>MKIHLKFLLFSPETFFLLTLLPHFRPPPASPCPSAFTPLWKQLQKVEAKFAPTYSKRHSFTITNSLLF</sequence>
<accession>A0A374MKS2</accession>
<gene>
    <name evidence="1" type="ORF">DXD90_18790</name>
</gene>